<gene>
    <name evidence="2" type="ORF">ORV05_25010</name>
</gene>
<dbReference type="RefSeq" id="WP_268754444.1">
    <property type="nucleotide sequence ID" value="NZ_CP113836.1"/>
</dbReference>
<feature type="domain" description="Ferric siderophore reductase C-terminal" evidence="1">
    <location>
        <begin position="168"/>
        <end position="187"/>
    </location>
</feature>
<dbReference type="EMBL" id="CP113836">
    <property type="protein sequence ID" value="WAL64217.1"/>
    <property type="molecule type" value="Genomic_DNA"/>
</dbReference>
<dbReference type="InterPro" id="IPR024726">
    <property type="entry name" value="FhuF_C"/>
</dbReference>
<evidence type="ECO:0000313" key="2">
    <source>
        <dbReference type="EMBL" id="WAL64217.1"/>
    </source>
</evidence>
<proteinExistence type="predicted"/>
<evidence type="ECO:0000313" key="3">
    <source>
        <dbReference type="Proteomes" id="UP001163203"/>
    </source>
</evidence>
<accession>A0ABY7AW35</accession>
<protein>
    <submittedName>
        <fullName evidence="2">(2Fe-2S)-binding protein</fullName>
    </submittedName>
</protein>
<dbReference type="Pfam" id="PF11575">
    <property type="entry name" value="FhuF_C"/>
    <property type="match status" value="1"/>
</dbReference>
<sequence>MSTVPGTALADPGWVRGQIALTRRRHGPAKPPVLGTIWWYSASSVLVAPAIEGLMRAGHPADPALDALAVSLLEDGTLLGATSSRPLRGELGPALAAAIHPVIAAVESVSGARAAALRAVATDSIANRLLWAGQPERAREVAAPLVASLGGLPLPRFTEVAGTVVVRRASCCLLYQAGQPKCLSCPRQVPADRLRRLREALG</sequence>
<organism evidence="2 3">
    <name type="scientific">Amycolatopsis cynarae</name>
    <dbReference type="NCBI Taxonomy" id="2995223"/>
    <lineage>
        <taxon>Bacteria</taxon>
        <taxon>Bacillati</taxon>
        <taxon>Actinomycetota</taxon>
        <taxon>Actinomycetes</taxon>
        <taxon>Pseudonocardiales</taxon>
        <taxon>Pseudonocardiaceae</taxon>
        <taxon>Amycolatopsis</taxon>
    </lineage>
</organism>
<dbReference type="Proteomes" id="UP001163203">
    <property type="component" value="Chromosome"/>
</dbReference>
<name>A0ABY7AW35_9PSEU</name>
<reference evidence="2" key="1">
    <citation type="submission" date="2022-11" db="EMBL/GenBank/DDBJ databases">
        <authorList>
            <person name="Mo P."/>
        </authorList>
    </citation>
    <scope>NUCLEOTIDE SEQUENCE</scope>
    <source>
        <strain evidence="2">HUAS 11-8</strain>
    </source>
</reference>
<keyword evidence="3" id="KW-1185">Reference proteome</keyword>
<evidence type="ECO:0000259" key="1">
    <source>
        <dbReference type="Pfam" id="PF11575"/>
    </source>
</evidence>